<organism evidence="2 3">
    <name type="scientific">Olivibacter ginsenosidimutans</name>
    <dbReference type="NCBI Taxonomy" id="1176537"/>
    <lineage>
        <taxon>Bacteria</taxon>
        <taxon>Pseudomonadati</taxon>
        <taxon>Bacteroidota</taxon>
        <taxon>Sphingobacteriia</taxon>
        <taxon>Sphingobacteriales</taxon>
        <taxon>Sphingobacteriaceae</taxon>
        <taxon>Olivibacter</taxon>
    </lineage>
</organism>
<accession>A0ABP9AUJ2</accession>
<comment type="caution">
    <text evidence="2">The sequence shown here is derived from an EMBL/GenBank/DDBJ whole genome shotgun (WGS) entry which is preliminary data.</text>
</comment>
<dbReference type="Proteomes" id="UP001501411">
    <property type="component" value="Unassembled WGS sequence"/>
</dbReference>
<proteinExistence type="predicted"/>
<name>A0ABP9AUJ2_9SPHI</name>
<gene>
    <name evidence="2" type="ORF">GCM10023231_13050</name>
</gene>
<evidence type="ECO:0000259" key="1">
    <source>
        <dbReference type="Pfam" id="PF04734"/>
    </source>
</evidence>
<dbReference type="InterPro" id="IPR031329">
    <property type="entry name" value="NEUT/ALK_ceramidase_N"/>
</dbReference>
<reference evidence="3" key="1">
    <citation type="journal article" date="2019" name="Int. J. Syst. Evol. Microbiol.">
        <title>The Global Catalogue of Microorganisms (GCM) 10K type strain sequencing project: providing services to taxonomists for standard genome sequencing and annotation.</title>
        <authorList>
            <consortium name="The Broad Institute Genomics Platform"/>
            <consortium name="The Broad Institute Genome Sequencing Center for Infectious Disease"/>
            <person name="Wu L."/>
            <person name="Ma J."/>
        </authorList>
    </citation>
    <scope>NUCLEOTIDE SEQUENCE [LARGE SCALE GENOMIC DNA]</scope>
    <source>
        <strain evidence="3">JCM 18200</strain>
    </source>
</reference>
<dbReference type="EMBL" id="BAABIQ010000006">
    <property type="protein sequence ID" value="GAA4786445.1"/>
    <property type="molecule type" value="Genomic_DNA"/>
</dbReference>
<protein>
    <submittedName>
        <fullName evidence="2">Neutral/alkaline non-lysosomal ceramidase N-terminal domain-containing protein</fullName>
    </submittedName>
</protein>
<evidence type="ECO:0000313" key="3">
    <source>
        <dbReference type="Proteomes" id="UP001501411"/>
    </source>
</evidence>
<dbReference type="Pfam" id="PF04734">
    <property type="entry name" value="Ceramidase_alk"/>
    <property type="match status" value="1"/>
</dbReference>
<evidence type="ECO:0000313" key="2">
    <source>
        <dbReference type="EMBL" id="GAA4786445.1"/>
    </source>
</evidence>
<keyword evidence="3" id="KW-1185">Reference proteome</keyword>
<feature type="domain" description="Neutral/alkaline non-lysosomal ceramidase N-terminal" evidence="1">
    <location>
        <begin position="3"/>
        <end position="211"/>
    </location>
</feature>
<sequence length="412" mass="46078">MWMAGYATRNKPAEGTMHDLWAKAAAFQDASGKRWVCVSTDLLGIPRDLEIAVCTAAEKRFGLPRAAILLNSSHTHSAPVLQGALQDIYVLDEQEKQKIADYSTWLCQELLDLISRALGDMKEAQVAIGKGYVRFGVNRRNNKEADLVDLPALNGPSDYSVPLIRVTDRKGNLMALLFSYACHATVLDGYQWSGDYVGFAQLELEKKYAGCQAMFLQGAGADQNPLPRKSIGRAQQYGKELAAAVEQVLDDRLCQPLKPKVSLAFEEIALPLEVKDQRYYAEISSSATQPFYAKTWAKRMLQRLQNGEVLEQHYPYPIQCIVLDQQLIFALGGELTVQYALDLKKIFGRETVVFGYSNDVMAYIPSEVILKEGGYEGESSQLVYGRPAKWQVGIEKRIIDACVQLQHQLEKR</sequence>